<evidence type="ECO:0008006" key="4">
    <source>
        <dbReference type="Google" id="ProtNLM"/>
    </source>
</evidence>
<dbReference type="STRING" id="118168.MC7420_6095"/>
<gene>
    <name evidence="2" type="ORF">MC7420_6095</name>
</gene>
<dbReference type="Pfam" id="PF14105">
    <property type="entry name" value="DUF4278"/>
    <property type="match status" value="1"/>
</dbReference>
<reference evidence="2 3" key="1">
    <citation type="submission" date="2008-07" db="EMBL/GenBank/DDBJ databases">
        <authorList>
            <person name="Tandeau de Marsac N."/>
            <person name="Ferriera S."/>
            <person name="Johnson J."/>
            <person name="Kravitz S."/>
            <person name="Beeson K."/>
            <person name="Sutton G."/>
            <person name="Rogers Y.-H."/>
            <person name="Friedman R."/>
            <person name="Frazier M."/>
            <person name="Venter J.C."/>
        </authorList>
    </citation>
    <scope>NUCLEOTIDE SEQUENCE [LARGE SCALE GENOMIC DNA]</scope>
    <source>
        <strain evidence="2 3">PCC 7420</strain>
    </source>
</reference>
<keyword evidence="1" id="KW-0812">Transmembrane</keyword>
<dbReference type="OrthoDB" id="515032at2"/>
<evidence type="ECO:0000256" key="1">
    <source>
        <dbReference type="SAM" id="Phobius"/>
    </source>
</evidence>
<sequence>MSLLFIIPLGIFLVTAYLFKQLANEMAYLAAAIALVSLVVTLCLAPWQIQLLLLILVIFSNHRRSSSSSQPVTESSLADEDNVKLVYRGVNYDLSPAQVEVTEDEVIGKYRGQALRVHHLVKPPATSTLLPLKYRGVNVSDHLQPQGGSRHNL</sequence>
<dbReference type="eggNOG" id="ENOG5032Y6B">
    <property type="taxonomic scope" value="Bacteria"/>
</dbReference>
<accession>B4VU39</accession>
<dbReference type="Proteomes" id="UP000003835">
    <property type="component" value="Unassembled WGS sequence"/>
</dbReference>
<organism evidence="2 3">
    <name type="scientific">Coleofasciculus chthonoplastes PCC 7420</name>
    <dbReference type="NCBI Taxonomy" id="118168"/>
    <lineage>
        <taxon>Bacteria</taxon>
        <taxon>Bacillati</taxon>
        <taxon>Cyanobacteriota</taxon>
        <taxon>Cyanophyceae</taxon>
        <taxon>Coleofasciculales</taxon>
        <taxon>Coleofasciculaceae</taxon>
        <taxon>Coleofasciculus</taxon>
    </lineage>
</organism>
<dbReference type="InterPro" id="IPR025458">
    <property type="entry name" value="DUF4278"/>
</dbReference>
<feature type="transmembrane region" description="Helical" evidence="1">
    <location>
        <begin position="28"/>
        <end position="59"/>
    </location>
</feature>
<keyword evidence="1" id="KW-1133">Transmembrane helix</keyword>
<keyword evidence="1" id="KW-0472">Membrane</keyword>
<dbReference type="RefSeq" id="WP_006101948.1">
    <property type="nucleotide sequence ID" value="NZ_DS989852.1"/>
</dbReference>
<evidence type="ECO:0000313" key="3">
    <source>
        <dbReference type="Proteomes" id="UP000003835"/>
    </source>
</evidence>
<evidence type="ECO:0000313" key="2">
    <source>
        <dbReference type="EMBL" id="EDX74617.1"/>
    </source>
</evidence>
<dbReference type="AlphaFoldDB" id="B4VU39"/>
<protein>
    <recommendedName>
        <fullName evidence="4">DUF4278 domain-containing protein</fullName>
    </recommendedName>
</protein>
<proteinExistence type="predicted"/>
<name>B4VU39_9CYAN</name>
<keyword evidence="3" id="KW-1185">Reference proteome</keyword>
<dbReference type="EMBL" id="DS989852">
    <property type="protein sequence ID" value="EDX74617.1"/>
    <property type="molecule type" value="Genomic_DNA"/>
</dbReference>
<dbReference type="HOGENOM" id="CLU_142897_0_0_3"/>